<reference evidence="2 3" key="1">
    <citation type="journal article" date="2012" name="J. Bacteriol.">
        <title>Genome sequence of "Candidatus Nitrosopumilus salaria" BD31, an ammonia-oxidizing archaeon from the San Francisco Bay estuary.</title>
        <authorList>
            <person name="Mosier A.C."/>
            <person name="Allen E.E."/>
            <person name="Kim M."/>
            <person name="Ferriera S."/>
            <person name="Francis C.A."/>
        </authorList>
    </citation>
    <scope>NUCLEOTIDE SEQUENCE [LARGE SCALE GENOMIC DNA]</scope>
    <source>
        <strain evidence="2 3">BD31</strain>
    </source>
</reference>
<dbReference type="Proteomes" id="UP000003423">
    <property type="component" value="Unassembled WGS sequence"/>
</dbReference>
<keyword evidence="3" id="KW-1185">Reference proteome</keyword>
<proteinExistence type="predicted"/>
<feature type="transmembrane region" description="Helical" evidence="1">
    <location>
        <begin position="12"/>
        <end position="32"/>
    </location>
</feature>
<protein>
    <submittedName>
        <fullName evidence="2">Membrane protein</fullName>
    </submittedName>
</protein>
<feature type="transmembrane region" description="Helical" evidence="1">
    <location>
        <begin position="319"/>
        <end position="336"/>
    </location>
</feature>
<dbReference type="RefSeq" id="WP_008297000.1">
    <property type="nucleotide sequence ID" value="NZ_AEXL02000021.1"/>
</dbReference>
<evidence type="ECO:0000256" key="1">
    <source>
        <dbReference type="SAM" id="Phobius"/>
    </source>
</evidence>
<dbReference type="EMBL" id="AEXL02000021">
    <property type="protein sequence ID" value="EIJ66871.1"/>
    <property type="molecule type" value="Genomic_DNA"/>
</dbReference>
<sequence length="347" mass="39653">MLYELHFKKQIKIIIFIFTILTLPSGFTNSYAHLEQSSSGGVIQGDYFSYIGFEPRNPAPDEPTKIIFSIQDENGNDMYDIETMVEIYSESMEKRIFYEPWKVQTIGDFEIPFIFEKSGTYQIVLSISDITNLKEHVVSPRFIPSSSSDCDCTRVLFNVSVSENWNNIWSSLMVVIVMLPFSVFGYAMWNNYKNKRKSNQKLDTHETLRYAIMLLAFAGGLIHLSIYVDHTPLRIEYGLFLLLAAISQIGFGGLLLSTVLFVPKISKKDFTYSHRRNLAIYLFGLIGSAMLIGLYIYAISYPPPLSPENHPEHIDMAGVIAKILEITLIGVIVYVMKLENKIKKKHH</sequence>
<organism evidence="2 3">
    <name type="scientific">Candidatus Nitrosopumilus salarius BD31</name>
    <dbReference type="NCBI Taxonomy" id="859350"/>
    <lineage>
        <taxon>Archaea</taxon>
        <taxon>Nitrososphaerota</taxon>
        <taxon>Nitrososphaeria</taxon>
        <taxon>Nitrosopumilales</taxon>
        <taxon>Nitrosopumilaceae</taxon>
        <taxon>Nitrosopumilus</taxon>
    </lineage>
</organism>
<feature type="transmembrane region" description="Helical" evidence="1">
    <location>
        <begin position="210"/>
        <end position="228"/>
    </location>
</feature>
<feature type="transmembrane region" description="Helical" evidence="1">
    <location>
        <begin position="168"/>
        <end position="189"/>
    </location>
</feature>
<name>I3D578_9ARCH</name>
<accession>I3D578</accession>
<dbReference type="AlphaFoldDB" id="I3D578"/>
<feature type="transmembrane region" description="Helical" evidence="1">
    <location>
        <begin position="278"/>
        <end position="299"/>
    </location>
</feature>
<dbReference type="PATRIC" id="fig|859350.6.peg.159"/>
<evidence type="ECO:0000313" key="3">
    <source>
        <dbReference type="Proteomes" id="UP000003423"/>
    </source>
</evidence>
<feature type="transmembrane region" description="Helical" evidence="1">
    <location>
        <begin position="240"/>
        <end position="262"/>
    </location>
</feature>
<keyword evidence="1" id="KW-0472">Membrane</keyword>
<gene>
    <name evidence="2" type="ORF">BD31_I1561</name>
</gene>
<keyword evidence="1" id="KW-1133">Transmembrane helix</keyword>
<comment type="caution">
    <text evidence="2">The sequence shown here is derived from an EMBL/GenBank/DDBJ whole genome shotgun (WGS) entry which is preliminary data.</text>
</comment>
<keyword evidence="1" id="KW-0812">Transmembrane</keyword>
<evidence type="ECO:0000313" key="2">
    <source>
        <dbReference type="EMBL" id="EIJ66871.1"/>
    </source>
</evidence>